<evidence type="ECO:0000313" key="8">
    <source>
        <dbReference type="EMBL" id="AZA16021.1"/>
    </source>
</evidence>
<dbReference type="GO" id="GO:0008483">
    <property type="term" value="F:transaminase activity"/>
    <property type="evidence" value="ECO:0007669"/>
    <property type="project" value="UniProtKB-KW"/>
</dbReference>
<comment type="similarity">
    <text evidence="2 6">Belongs to the class-I pyridoxal-phosphate-dependent aminotransferase family.</text>
</comment>
<dbReference type="PROSITE" id="PS00105">
    <property type="entry name" value="AA_TRANSFER_CLASS_1"/>
    <property type="match status" value="1"/>
</dbReference>
<gene>
    <name evidence="8" type="ORF">DQL93_05285</name>
    <name evidence="9" type="ORF">LOB85_02040</name>
</gene>
<sequence length="394" mass="43387">MPKLAQDLLPIINHKLDAVVPSDIRRFDKYVSQFDDVVKLTLGEPDLNTPEHIKQAAIRDIENNDSHYGPQSGKPELLQAIGKYVKGVTGVDYDPASEITVTVGATEALNCSLSALLNDGDKVIVPTPVWSMYMQLVCLTGATPVEVDTSDTGFILTPEKLEEVIEREGKGVKAVMLNDPTNPTGVTYPKEVIEGLAEVIKKHHMYAISDEIYSELIYGDAKHYSLATYIPDRTIFISGLSKSHAMTGWRLGYICGPDEIMASVRKMNDFMITVVTNNVQAAAIEALTNGLDDPKEFRDIYQRRVNFMEKGLKKLGFDMALPRGAFYIFAKIPEKYQGDDVGFAKALAKDARVGVIPGSYFGAGGAGYVRMSYASSDEVLKEALKRITKFVEAE</sequence>
<evidence type="ECO:0000256" key="2">
    <source>
        <dbReference type="ARBA" id="ARBA00007441"/>
    </source>
</evidence>
<evidence type="ECO:0000259" key="7">
    <source>
        <dbReference type="Pfam" id="PF00155"/>
    </source>
</evidence>
<keyword evidence="5" id="KW-0663">Pyridoxal phosphate</keyword>
<feature type="domain" description="Aminotransferase class I/classII large" evidence="7">
    <location>
        <begin position="36"/>
        <end position="387"/>
    </location>
</feature>
<dbReference type="EC" id="2.6.1.-" evidence="6"/>
<evidence type="ECO:0000256" key="1">
    <source>
        <dbReference type="ARBA" id="ARBA00001933"/>
    </source>
</evidence>
<comment type="cofactor">
    <cofactor evidence="1 6">
        <name>pyridoxal 5'-phosphate</name>
        <dbReference type="ChEBI" id="CHEBI:597326"/>
    </cofactor>
</comment>
<dbReference type="PANTHER" id="PTHR46383">
    <property type="entry name" value="ASPARTATE AMINOTRANSFERASE"/>
    <property type="match status" value="1"/>
</dbReference>
<dbReference type="EMBL" id="CP031023">
    <property type="protein sequence ID" value="AZA16021.1"/>
    <property type="molecule type" value="Genomic_DNA"/>
</dbReference>
<evidence type="ECO:0000313" key="10">
    <source>
        <dbReference type="Proteomes" id="UP001200334"/>
    </source>
</evidence>
<dbReference type="InterPro" id="IPR015421">
    <property type="entry name" value="PyrdxlP-dep_Trfase_major"/>
</dbReference>
<dbReference type="PANTHER" id="PTHR46383:SF4">
    <property type="entry name" value="AMINOTRANSFERASE"/>
    <property type="match status" value="1"/>
</dbReference>
<dbReference type="OrthoDB" id="9802328at2"/>
<dbReference type="Proteomes" id="UP001200334">
    <property type="component" value="Unassembled WGS sequence"/>
</dbReference>
<dbReference type="FunFam" id="3.40.640.10:FF:000033">
    <property type="entry name" value="Aspartate aminotransferase"/>
    <property type="match status" value="1"/>
</dbReference>
<reference evidence="9 10" key="2">
    <citation type="submission" date="2021-12" db="EMBL/GenBank/DDBJ databases">
        <title>Antimicrobial susceptibility of Lactobacillus delbrueckii subsp. lactis obtained from milk products and other habitats.</title>
        <authorList>
            <person name="Shani N."/>
        </authorList>
    </citation>
    <scope>NUCLEOTIDE SEQUENCE [LARGE SCALE GENOMIC DNA]</scope>
    <source>
        <strain evidence="9 10">FAM 21755</strain>
    </source>
</reference>
<evidence type="ECO:0000256" key="4">
    <source>
        <dbReference type="ARBA" id="ARBA00022679"/>
    </source>
</evidence>
<dbReference type="RefSeq" id="WP_003615339.1">
    <property type="nucleotide sequence ID" value="NZ_BJLO01000027.1"/>
</dbReference>
<evidence type="ECO:0000256" key="5">
    <source>
        <dbReference type="ARBA" id="ARBA00022898"/>
    </source>
</evidence>
<dbReference type="InterPro" id="IPR015422">
    <property type="entry name" value="PyrdxlP-dep_Trfase_small"/>
</dbReference>
<dbReference type="InterPro" id="IPR004839">
    <property type="entry name" value="Aminotransferase_I/II_large"/>
</dbReference>
<evidence type="ECO:0000256" key="3">
    <source>
        <dbReference type="ARBA" id="ARBA00022576"/>
    </source>
</evidence>
<organism evidence="8">
    <name type="scientific">Lactobacillus delbrueckii subsp. lactis</name>
    <dbReference type="NCBI Taxonomy" id="29397"/>
    <lineage>
        <taxon>Bacteria</taxon>
        <taxon>Bacillati</taxon>
        <taxon>Bacillota</taxon>
        <taxon>Bacilli</taxon>
        <taxon>Lactobacillales</taxon>
        <taxon>Lactobacillaceae</taxon>
        <taxon>Lactobacillus</taxon>
    </lineage>
</organism>
<keyword evidence="4 6" id="KW-0808">Transferase</keyword>
<proteinExistence type="inferred from homology"/>
<dbReference type="CDD" id="cd00609">
    <property type="entry name" value="AAT_like"/>
    <property type="match status" value="1"/>
</dbReference>
<name>A0A061CAD4_LACDL</name>
<dbReference type="InterPro" id="IPR004838">
    <property type="entry name" value="NHTrfase_class1_PyrdxlP-BS"/>
</dbReference>
<dbReference type="GO" id="GO:0006520">
    <property type="term" value="P:amino acid metabolic process"/>
    <property type="evidence" value="ECO:0007669"/>
    <property type="project" value="InterPro"/>
</dbReference>
<dbReference type="InterPro" id="IPR050596">
    <property type="entry name" value="AspAT/PAT-like"/>
</dbReference>
<keyword evidence="3 6" id="KW-0032">Aminotransferase</keyword>
<dbReference type="SUPFAM" id="SSF53383">
    <property type="entry name" value="PLP-dependent transferases"/>
    <property type="match status" value="1"/>
</dbReference>
<dbReference type="Gene3D" id="3.90.1150.10">
    <property type="entry name" value="Aspartate Aminotransferase, domain 1"/>
    <property type="match status" value="1"/>
</dbReference>
<evidence type="ECO:0000313" key="9">
    <source>
        <dbReference type="EMBL" id="MCD5562949.1"/>
    </source>
</evidence>
<accession>A0A061CAD4</accession>
<reference evidence="8" key="1">
    <citation type="submission" date="2018-07" db="EMBL/GenBank/DDBJ databases">
        <authorList>
            <person name="Somerville V."/>
        </authorList>
    </citation>
    <scope>NUCLEOTIDE SEQUENCE</scope>
    <source>
        <strain evidence="8">NWC_2_2</strain>
    </source>
</reference>
<dbReference type="EMBL" id="JAJNUY010000005">
    <property type="protein sequence ID" value="MCD5562949.1"/>
    <property type="molecule type" value="Genomic_DNA"/>
</dbReference>
<dbReference type="InterPro" id="IPR015424">
    <property type="entry name" value="PyrdxlP-dep_Trfase"/>
</dbReference>
<dbReference type="GO" id="GO:0030170">
    <property type="term" value="F:pyridoxal phosphate binding"/>
    <property type="evidence" value="ECO:0007669"/>
    <property type="project" value="InterPro"/>
</dbReference>
<evidence type="ECO:0000256" key="6">
    <source>
        <dbReference type="RuleBase" id="RU000481"/>
    </source>
</evidence>
<dbReference type="Gene3D" id="3.40.640.10">
    <property type="entry name" value="Type I PLP-dependent aspartate aminotransferase-like (Major domain)"/>
    <property type="match status" value="1"/>
</dbReference>
<protein>
    <recommendedName>
        <fullName evidence="6">Aminotransferase</fullName>
        <ecNumber evidence="6">2.6.1.-</ecNumber>
    </recommendedName>
</protein>
<dbReference type="Pfam" id="PF00155">
    <property type="entry name" value="Aminotran_1_2"/>
    <property type="match status" value="1"/>
</dbReference>
<dbReference type="AlphaFoldDB" id="A0A061CAD4"/>